<keyword evidence="3" id="KW-0804">Transcription</keyword>
<dbReference type="SUPFAM" id="SSF51206">
    <property type="entry name" value="cAMP-binding domain-like"/>
    <property type="match status" value="1"/>
</dbReference>
<keyword evidence="2" id="KW-0238">DNA-binding</keyword>
<accession>A0A4R6HLM3</accession>
<evidence type="ECO:0000313" key="5">
    <source>
        <dbReference type="EMBL" id="TDO09780.1"/>
    </source>
</evidence>
<keyword evidence="1" id="KW-0805">Transcription regulation</keyword>
<dbReference type="Pfam" id="PF13545">
    <property type="entry name" value="HTH_Crp_2"/>
    <property type="match status" value="1"/>
</dbReference>
<feature type="domain" description="Cyclic nucleotide-binding" evidence="4">
    <location>
        <begin position="13"/>
        <end position="131"/>
    </location>
</feature>
<gene>
    <name evidence="5" type="ORF">DFO68_10628</name>
</gene>
<dbReference type="InterPro" id="IPR050397">
    <property type="entry name" value="Env_Response_Regulators"/>
</dbReference>
<dbReference type="GO" id="GO:0005829">
    <property type="term" value="C:cytosol"/>
    <property type="evidence" value="ECO:0007669"/>
    <property type="project" value="TreeGrafter"/>
</dbReference>
<dbReference type="GO" id="GO:0003700">
    <property type="term" value="F:DNA-binding transcription factor activity"/>
    <property type="evidence" value="ECO:0007669"/>
    <property type="project" value="TreeGrafter"/>
</dbReference>
<proteinExistence type="predicted"/>
<dbReference type="InterPro" id="IPR014710">
    <property type="entry name" value="RmlC-like_jellyroll"/>
</dbReference>
<dbReference type="SMART" id="SM00100">
    <property type="entry name" value="cNMP"/>
    <property type="match status" value="1"/>
</dbReference>
<dbReference type="AlphaFoldDB" id="A0A4R6HLM3"/>
<protein>
    <submittedName>
        <fullName evidence="5">CRP-like cAMP-binding protein</fullName>
    </submittedName>
</protein>
<evidence type="ECO:0000259" key="4">
    <source>
        <dbReference type="SMART" id="SM00100"/>
    </source>
</evidence>
<name>A0A4R6HLM3_9GAMM</name>
<dbReference type="SUPFAM" id="SSF46785">
    <property type="entry name" value="Winged helix' DNA-binding domain"/>
    <property type="match status" value="1"/>
</dbReference>
<dbReference type="Proteomes" id="UP000295150">
    <property type="component" value="Unassembled WGS sequence"/>
</dbReference>
<evidence type="ECO:0000256" key="2">
    <source>
        <dbReference type="ARBA" id="ARBA00023125"/>
    </source>
</evidence>
<dbReference type="PANTHER" id="PTHR24567">
    <property type="entry name" value="CRP FAMILY TRANSCRIPTIONAL REGULATORY PROTEIN"/>
    <property type="match status" value="1"/>
</dbReference>
<sequence length="240" mass="25829">MQPSSHTPTANRLVDSLPGRERDLLVASSETVELVFGEVLVAADEPLSHVYFPQTSVISLIASLNDGERLEVAMAGSEGMFGVSLILGVGTSPLLALVQGGGSALRIPAAGFQHLLAGSPVLQGLLNRYLHVLMHQLARTAACSHFHPVEARLARWLLMTQDRTHTEMLHLTHEFLAMMLGVRRAGITLAAMSLQGRELISYHRGDISVIDRAGLIEASCGCYAVDRSIYRGVITEGEAP</sequence>
<organism evidence="5 6">
    <name type="scientific">Halomonas ventosae</name>
    <dbReference type="NCBI Taxonomy" id="229007"/>
    <lineage>
        <taxon>Bacteria</taxon>
        <taxon>Pseudomonadati</taxon>
        <taxon>Pseudomonadota</taxon>
        <taxon>Gammaproteobacteria</taxon>
        <taxon>Oceanospirillales</taxon>
        <taxon>Halomonadaceae</taxon>
        <taxon>Halomonas</taxon>
    </lineage>
</organism>
<dbReference type="GO" id="GO:0003677">
    <property type="term" value="F:DNA binding"/>
    <property type="evidence" value="ECO:0007669"/>
    <property type="project" value="UniProtKB-KW"/>
</dbReference>
<dbReference type="EMBL" id="SNWH01000006">
    <property type="protein sequence ID" value="TDO09780.1"/>
    <property type="molecule type" value="Genomic_DNA"/>
</dbReference>
<dbReference type="PANTHER" id="PTHR24567:SF74">
    <property type="entry name" value="HTH-TYPE TRANSCRIPTIONAL REGULATOR ARCR"/>
    <property type="match status" value="1"/>
</dbReference>
<dbReference type="InterPro" id="IPR000595">
    <property type="entry name" value="cNMP-bd_dom"/>
</dbReference>
<dbReference type="InterPro" id="IPR036390">
    <property type="entry name" value="WH_DNA-bd_sf"/>
</dbReference>
<keyword evidence="6" id="KW-1185">Reference proteome</keyword>
<dbReference type="OrthoDB" id="8969464at2"/>
<dbReference type="Gene3D" id="1.10.10.10">
    <property type="entry name" value="Winged helix-like DNA-binding domain superfamily/Winged helix DNA-binding domain"/>
    <property type="match status" value="1"/>
</dbReference>
<dbReference type="InterPro" id="IPR012318">
    <property type="entry name" value="HTH_CRP"/>
</dbReference>
<dbReference type="Gene3D" id="2.60.120.10">
    <property type="entry name" value="Jelly Rolls"/>
    <property type="match status" value="1"/>
</dbReference>
<reference evidence="5 6" key="1">
    <citation type="submission" date="2019-03" db="EMBL/GenBank/DDBJ databases">
        <title>Freshwater and sediment microbial communities from various areas in North America, analyzing microbe dynamics in response to fracking.</title>
        <authorList>
            <person name="Lamendella R."/>
        </authorList>
    </citation>
    <scope>NUCLEOTIDE SEQUENCE [LARGE SCALE GENOMIC DNA]</scope>
    <source>
        <strain evidence="5 6">1_TX</strain>
    </source>
</reference>
<evidence type="ECO:0000313" key="6">
    <source>
        <dbReference type="Proteomes" id="UP000295150"/>
    </source>
</evidence>
<dbReference type="InterPro" id="IPR018490">
    <property type="entry name" value="cNMP-bd_dom_sf"/>
</dbReference>
<comment type="caution">
    <text evidence="5">The sequence shown here is derived from an EMBL/GenBank/DDBJ whole genome shotgun (WGS) entry which is preliminary data.</text>
</comment>
<dbReference type="InterPro" id="IPR036388">
    <property type="entry name" value="WH-like_DNA-bd_sf"/>
</dbReference>
<dbReference type="RefSeq" id="WP_133482850.1">
    <property type="nucleotide sequence ID" value="NZ_SNWH01000006.1"/>
</dbReference>
<dbReference type="CDD" id="cd00038">
    <property type="entry name" value="CAP_ED"/>
    <property type="match status" value="1"/>
</dbReference>
<evidence type="ECO:0000256" key="1">
    <source>
        <dbReference type="ARBA" id="ARBA00023015"/>
    </source>
</evidence>
<evidence type="ECO:0000256" key="3">
    <source>
        <dbReference type="ARBA" id="ARBA00023163"/>
    </source>
</evidence>